<evidence type="ECO:0000256" key="3">
    <source>
        <dbReference type="ARBA" id="ARBA00022729"/>
    </source>
</evidence>
<evidence type="ECO:0000256" key="5">
    <source>
        <dbReference type="SAM" id="SignalP"/>
    </source>
</evidence>
<protein>
    <submittedName>
        <fullName evidence="6">Sugar ABC transporter substrate-binding protein</fullName>
    </submittedName>
</protein>
<evidence type="ECO:0000256" key="1">
    <source>
        <dbReference type="ARBA" id="ARBA00008520"/>
    </source>
</evidence>
<dbReference type="GO" id="GO:0055052">
    <property type="term" value="C:ATP-binding cassette (ABC) transporter complex, substrate-binding subunit-containing"/>
    <property type="evidence" value="ECO:0007669"/>
    <property type="project" value="TreeGrafter"/>
</dbReference>
<keyword evidence="3 5" id="KW-0732">Signal</keyword>
<evidence type="ECO:0000313" key="6">
    <source>
        <dbReference type="EMBL" id="TLU72065.1"/>
    </source>
</evidence>
<evidence type="ECO:0000313" key="7">
    <source>
        <dbReference type="Proteomes" id="UP000305654"/>
    </source>
</evidence>
<dbReference type="PANTHER" id="PTHR30061">
    <property type="entry name" value="MALTOSE-BINDING PERIPLASMIC PROTEIN"/>
    <property type="match status" value="1"/>
</dbReference>
<organism evidence="6 7">
    <name type="scientific">Lichenicoccus roseus</name>
    <dbReference type="NCBI Taxonomy" id="2683649"/>
    <lineage>
        <taxon>Bacteria</taxon>
        <taxon>Pseudomonadati</taxon>
        <taxon>Pseudomonadota</taxon>
        <taxon>Alphaproteobacteria</taxon>
        <taxon>Acetobacterales</taxon>
        <taxon>Acetobacteraceae</taxon>
        <taxon>Lichenicoccus</taxon>
    </lineage>
</organism>
<dbReference type="SUPFAM" id="SSF53850">
    <property type="entry name" value="Periplasmic binding protein-like II"/>
    <property type="match status" value="1"/>
</dbReference>
<proteinExistence type="inferred from homology"/>
<feature type="region of interest" description="Disordered" evidence="4">
    <location>
        <begin position="386"/>
        <end position="412"/>
    </location>
</feature>
<dbReference type="GO" id="GO:0015768">
    <property type="term" value="P:maltose transport"/>
    <property type="evidence" value="ECO:0007669"/>
    <property type="project" value="TreeGrafter"/>
</dbReference>
<dbReference type="OrthoDB" id="2509690at2"/>
<feature type="signal peptide" evidence="5">
    <location>
        <begin position="1"/>
        <end position="25"/>
    </location>
</feature>
<dbReference type="InterPro" id="IPR006059">
    <property type="entry name" value="SBP"/>
</dbReference>
<name>A0A5R9J362_9PROT</name>
<dbReference type="PANTHER" id="PTHR30061:SF50">
    <property type="entry name" value="MALTOSE_MALTODEXTRIN-BINDING PERIPLASMIC PROTEIN"/>
    <property type="match status" value="1"/>
</dbReference>
<keyword evidence="7" id="KW-1185">Reference proteome</keyword>
<evidence type="ECO:0000256" key="4">
    <source>
        <dbReference type="SAM" id="MobiDB-lite"/>
    </source>
</evidence>
<comment type="similarity">
    <text evidence="1">Belongs to the bacterial solute-binding protein 1 family.</text>
</comment>
<reference evidence="6 7" key="1">
    <citation type="submission" date="2019-05" db="EMBL/GenBank/DDBJ databases">
        <authorList>
            <person name="Pankratov T."/>
            <person name="Grouzdev D."/>
        </authorList>
    </citation>
    <scope>NUCLEOTIDE SEQUENCE [LARGE SCALE GENOMIC DNA]</scope>
    <source>
        <strain evidence="6 7">KEBCLARHB70R</strain>
    </source>
</reference>
<dbReference type="Gene3D" id="3.40.190.10">
    <property type="entry name" value="Periplasmic binding protein-like II"/>
    <property type="match status" value="2"/>
</dbReference>
<dbReference type="CDD" id="cd13585">
    <property type="entry name" value="PBP2_TMBP_like"/>
    <property type="match status" value="1"/>
</dbReference>
<dbReference type="Proteomes" id="UP000305654">
    <property type="component" value="Unassembled WGS sequence"/>
</dbReference>
<accession>A0A5R9J362</accession>
<evidence type="ECO:0000256" key="2">
    <source>
        <dbReference type="ARBA" id="ARBA00022448"/>
    </source>
</evidence>
<comment type="caution">
    <text evidence="6">The sequence shown here is derived from an EMBL/GenBank/DDBJ whole genome shotgun (WGS) entry which is preliminary data.</text>
</comment>
<sequence length="412" mass="44116">MYRSTTASLAAGLVALALQSSPVRAEPVTLTFWTIDKPDQAQQSYVLAHEFETKNPDIRIAVKHVDFADISNDAIRAVATGSGPDLVSIDNPEVALFASHGAFVDLTPMIKASKIIDPARFFPGPLASVTWKGGIYALPRGSNTLALYLNDDAFRRAKLDPARPPATWAELRADAAKLTDPAANRYGLAFSAIADEEGTFQFLPWIQSAGGDWNKVNGAAGVSALTFWQGLIDDKLASRDTLVRAQTDSFQTFVAGNAAMAISGPWELSGPIAGARFAWSTALLPVAGPGAPHASALGEHTFGILHTSAHPAAAFRFLEYVYSQEGRDWNEFGMLPSIRNADPKNPAHPKAYATFIEEMRYARVRGPSPAWPSISKAIQSAYQGALTHQATPQQALDAGQSAIDSAREEASP</sequence>
<dbReference type="AlphaFoldDB" id="A0A5R9J362"/>
<dbReference type="GO" id="GO:0042956">
    <property type="term" value="P:maltodextrin transmembrane transport"/>
    <property type="evidence" value="ECO:0007669"/>
    <property type="project" value="TreeGrafter"/>
</dbReference>
<keyword evidence="2" id="KW-0813">Transport</keyword>
<dbReference type="EMBL" id="VCDI01000004">
    <property type="protein sequence ID" value="TLU72065.1"/>
    <property type="molecule type" value="Genomic_DNA"/>
</dbReference>
<dbReference type="GO" id="GO:1901982">
    <property type="term" value="F:maltose binding"/>
    <property type="evidence" value="ECO:0007669"/>
    <property type="project" value="TreeGrafter"/>
</dbReference>
<dbReference type="RefSeq" id="WP_138326472.1">
    <property type="nucleotide sequence ID" value="NZ_VCDI01000004.1"/>
</dbReference>
<gene>
    <name evidence="6" type="ORF">FE263_13135</name>
</gene>
<dbReference type="Pfam" id="PF01547">
    <property type="entry name" value="SBP_bac_1"/>
    <property type="match status" value="1"/>
</dbReference>
<feature type="chain" id="PRO_5024306036" evidence="5">
    <location>
        <begin position="26"/>
        <end position="412"/>
    </location>
</feature>